<evidence type="ECO:0000313" key="1">
    <source>
        <dbReference type="EMBL" id="KEO75181.1"/>
    </source>
</evidence>
<evidence type="ECO:0000313" key="2">
    <source>
        <dbReference type="Proteomes" id="UP000027821"/>
    </source>
</evidence>
<dbReference type="STRING" id="1048983.EL17_05795"/>
<dbReference type="eggNOG" id="COG0224">
    <property type="taxonomic scope" value="Bacteria"/>
</dbReference>
<dbReference type="EMBL" id="JMIH01000014">
    <property type="protein sequence ID" value="KEO75181.1"/>
    <property type="molecule type" value="Genomic_DNA"/>
</dbReference>
<comment type="caution">
    <text evidence="1">The sequence shown here is derived from an EMBL/GenBank/DDBJ whole genome shotgun (WGS) entry which is preliminary data.</text>
</comment>
<dbReference type="InterPro" id="IPR014985">
    <property type="entry name" value="WbqC"/>
</dbReference>
<reference evidence="1 2" key="1">
    <citation type="submission" date="2014-04" db="EMBL/GenBank/DDBJ databases">
        <title>Characterization and application of a salt tolerant electro-active bacterium.</title>
        <authorList>
            <person name="Yang L."/>
            <person name="Wei S."/>
            <person name="Tay Q.X.M."/>
        </authorList>
    </citation>
    <scope>NUCLEOTIDE SEQUENCE [LARGE SCALE GENOMIC DNA]</scope>
    <source>
        <strain evidence="1 2">LY1</strain>
    </source>
</reference>
<keyword evidence="2" id="KW-1185">Reference proteome</keyword>
<protein>
    <recommendedName>
        <fullName evidence="3">WbqC-like protein</fullName>
    </recommendedName>
</protein>
<gene>
    <name evidence="1" type="ORF">EL17_05795</name>
</gene>
<dbReference type="AlphaFoldDB" id="A0A074KYY5"/>
<organism evidence="1 2">
    <name type="scientific">Anditalea andensis</name>
    <dbReference type="NCBI Taxonomy" id="1048983"/>
    <lineage>
        <taxon>Bacteria</taxon>
        <taxon>Pseudomonadati</taxon>
        <taxon>Bacteroidota</taxon>
        <taxon>Cytophagia</taxon>
        <taxon>Cytophagales</taxon>
        <taxon>Cytophagaceae</taxon>
        <taxon>Anditalea</taxon>
    </lineage>
</organism>
<accession>A0A074KYY5</accession>
<evidence type="ECO:0008006" key="3">
    <source>
        <dbReference type="Google" id="ProtNLM"/>
    </source>
</evidence>
<sequence length="212" mass="24765">MKKIGVDLLYLPPIEFFVAIDGYDTLIIENQDHYQKQTYRNRASILMANKVGDLSIPVRGGNRKVFYKDILIDEDQNWKKLHLRGIQSAYGKAPFFEYVFPDLEAIISGHSDYLFELNLKLLTYCLKFLRVPVNLELTDVYKEKIEIKDIRGKIHPKTSFDRRNIYYPSEYMQLFGLDFVPNLSIIDLMFCEGPNARKIIASSNKKLLNNTR</sequence>
<dbReference type="Pfam" id="PF08889">
    <property type="entry name" value="WbqC"/>
    <property type="match status" value="2"/>
</dbReference>
<proteinExistence type="predicted"/>
<dbReference type="Proteomes" id="UP000027821">
    <property type="component" value="Unassembled WGS sequence"/>
</dbReference>
<name>A0A074KYY5_9BACT</name>